<dbReference type="PANTHER" id="PTHR48081:SF30">
    <property type="entry name" value="ACETYL-HYDROLASE LIPR-RELATED"/>
    <property type="match status" value="1"/>
</dbReference>
<feature type="domain" description="Alpha/beta hydrolase fold-3" evidence="3">
    <location>
        <begin position="92"/>
        <end position="291"/>
    </location>
</feature>
<sequence>MDPRAIIAPSVSAQAAAILTVIGQAVASLPPRAAPKTLEEFDAAAARSAAFAEQIAAAPLAALSPELDRWTASDVAVLTVRPGSERPGAAPLVYIHGGGFVSGSARANLLTAALAAQTSGRVVHAIDYTLAPRARWREILDQVLAAWTQIAASAADPPGLIGDSAGGCIAAAAALALRDHAAPSPAALVLLSPVTDLRGHGDSRLTLAAYDYLDSDYLEPGLKAYADPQDWGQPLVSPVLGDFKRGFPPTLLQAGTREVLLSDSVRLHRALRAAGQSSRLELYEGMPHVFQPLLADTPEGQEAWAEIAAFWTEHLA</sequence>
<dbReference type="Pfam" id="PF07859">
    <property type="entry name" value="Abhydrolase_3"/>
    <property type="match status" value="1"/>
</dbReference>
<dbReference type="InterPro" id="IPR050300">
    <property type="entry name" value="GDXG_lipolytic_enzyme"/>
</dbReference>
<comment type="similarity">
    <text evidence="1">Belongs to the 'GDXG' lipolytic enzyme family.</text>
</comment>
<dbReference type="Gene3D" id="3.40.50.1820">
    <property type="entry name" value="alpha/beta hydrolase"/>
    <property type="match status" value="1"/>
</dbReference>
<dbReference type="InterPro" id="IPR029058">
    <property type="entry name" value="AB_hydrolase_fold"/>
</dbReference>
<protein>
    <submittedName>
        <fullName evidence="4">Alpha/beta hydrolase fold-3 domain protein</fullName>
    </submittedName>
</protein>
<evidence type="ECO:0000256" key="2">
    <source>
        <dbReference type="ARBA" id="ARBA00022801"/>
    </source>
</evidence>
<evidence type="ECO:0000313" key="4">
    <source>
        <dbReference type="EMBL" id="ABZ74398.1"/>
    </source>
</evidence>
<reference evidence="4" key="1">
    <citation type="submission" date="2008-01" db="EMBL/GenBank/DDBJ databases">
        <title>Complete sequence of plasmid1 pCAUL01 of Caulobacter sp. K31.</title>
        <authorList>
            <consortium name="US DOE Joint Genome Institute"/>
            <person name="Copeland A."/>
            <person name="Lucas S."/>
            <person name="Lapidus A."/>
            <person name="Barry K."/>
            <person name="Glavina del Rio T."/>
            <person name="Dalin E."/>
            <person name="Tice H."/>
            <person name="Pitluck S."/>
            <person name="Bruce D."/>
            <person name="Goodwin L."/>
            <person name="Thompson L.S."/>
            <person name="Brettin T."/>
            <person name="Detter J.C."/>
            <person name="Han C."/>
            <person name="Schmutz J."/>
            <person name="Larimer F."/>
            <person name="Land M."/>
            <person name="Hauser L."/>
            <person name="Kyrpides N."/>
            <person name="Kim E."/>
            <person name="Stephens C."/>
            <person name="Richardson P."/>
        </authorList>
    </citation>
    <scope>NUCLEOTIDE SEQUENCE [LARGE SCALE GENOMIC DNA]</scope>
    <source>
        <strain evidence="4">K31</strain>
        <plasmid evidence="4">pCAUL01</plasmid>
    </source>
</reference>
<name>B0T911_CAUSK</name>
<gene>
    <name evidence="4" type="ordered locus">Caul_5278</name>
</gene>
<keyword evidence="2 4" id="KW-0378">Hydrolase</keyword>
<keyword evidence="4" id="KW-0614">Plasmid</keyword>
<proteinExistence type="inferred from homology"/>
<organism evidence="4">
    <name type="scientific">Caulobacter sp. (strain K31)</name>
    <dbReference type="NCBI Taxonomy" id="366602"/>
    <lineage>
        <taxon>Bacteria</taxon>
        <taxon>Pseudomonadati</taxon>
        <taxon>Pseudomonadota</taxon>
        <taxon>Alphaproteobacteria</taxon>
        <taxon>Caulobacterales</taxon>
        <taxon>Caulobacteraceae</taxon>
        <taxon>Caulobacter</taxon>
    </lineage>
</organism>
<evidence type="ECO:0000256" key="1">
    <source>
        <dbReference type="ARBA" id="ARBA00010515"/>
    </source>
</evidence>
<dbReference type="PANTHER" id="PTHR48081">
    <property type="entry name" value="AB HYDROLASE SUPERFAMILY PROTEIN C4A8.06C"/>
    <property type="match status" value="1"/>
</dbReference>
<dbReference type="OrthoDB" id="9806180at2"/>
<dbReference type="GO" id="GO:0004806">
    <property type="term" value="F:triacylglycerol lipase activity"/>
    <property type="evidence" value="ECO:0007669"/>
    <property type="project" value="TreeGrafter"/>
</dbReference>
<evidence type="ECO:0000259" key="3">
    <source>
        <dbReference type="Pfam" id="PF07859"/>
    </source>
</evidence>
<geneLocation type="plasmid" evidence="4">
    <name>pCAUL01</name>
</geneLocation>
<dbReference type="InterPro" id="IPR013094">
    <property type="entry name" value="AB_hydrolase_3"/>
</dbReference>
<dbReference type="KEGG" id="cak:Caul_5278"/>
<dbReference type="EMBL" id="CP000928">
    <property type="protein sequence ID" value="ABZ74398.1"/>
    <property type="molecule type" value="Genomic_DNA"/>
</dbReference>
<dbReference type="HOGENOM" id="CLU_012494_13_1_5"/>
<dbReference type="SUPFAM" id="SSF53474">
    <property type="entry name" value="alpha/beta-Hydrolases"/>
    <property type="match status" value="1"/>
</dbReference>
<accession>B0T911</accession>
<dbReference type="AlphaFoldDB" id="B0T911"/>